<dbReference type="Pfam" id="PF04773">
    <property type="entry name" value="FecR"/>
    <property type="match status" value="1"/>
</dbReference>
<protein>
    <submittedName>
        <fullName evidence="4">FecR family protein</fullName>
    </submittedName>
</protein>
<organism evidence="4 5">
    <name type="scientific">Brevundimonas staleyi</name>
    <dbReference type="NCBI Taxonomy" id="74326"/>
    <lineage>
        <taxon>Bacteria</taxon>
        <taxon>Pseudomonadati</taxon>
        <taxon>Pseudomonadota</taxon>
        <taxon>Alphaproteobacteria</taxon>
        <taxon>Caulobacterales</taxon>
        <taxon>Caulobacteraceae</taxon>
        <taxon>Brevundimonas</taxon>
    </lineage>
</organism>
<evidence type="ECO:0000259" key="2">
    <source>
        <dbReference type="Pfam" id="PF04773"/>
    </source>
</evidence>
<dbReference type="PANTHER" id="PTHR30273">
    <property type="entry name" value="PERIPLASMIC SIGNAL SENSOR AND SIGMA FACTOR ACTIVATOR FECR-RELATED"/>
    <property type="match status" value="1"/>
</dbReference>
<keyword evidence="1" id="KW-0472">Membrane</keyword>
<gene>
    <name evidence="4" type="ORF">ACFPIE_16750</name>
</gene>
<dbReference type="Gene3D" id="2.60.120.1440">
    <property type="match status" value="1"/>
</dbReference>
<evidence type="ECO:0000259" key="3">
    <source>
        <dbReference type="Pfam" id="PF16220"/>
    </source>
</evidence>
<name>A0ABW0FV38_9CAUL</name>
<evidence type="ECO:0000313" key="4">
    <source>
        <dbReference type="EMBL" id="MFC5345567.1"/>
    </source>
</evidence>
<feature type="domain" description="FecR protein" evidence="2">
    <location>
        <begin position="116"/>
        <end position="206"/>
    </location>
</feature>
<proteinExistence type="predicted"/>
<accession>A0ABW0FV38</accession>
<dbReference type="EMBL" id="JBHSLF010000050">
    <property type="protein sequence ID" value="MFC5345567.1"/>
    <property type="molecule type" value="Genomic_DNA"/>
</dbReference>
<sequence>MSQTAQTPRAARDAAATWCVRMADPDLTPAERDAFRAWLDTDPVNPGLFQTAIEAWAITADQADDPDMIVLRAAAIGTLRRVNRRRAWSGWAAAAAAMVVLAAGAGLWQARLPMIYETGIGERRLVALADGSKLSLDADSEVRVRFDHGRRRLALERGRARFSVAKDPLRPFSVMAGDKTVVATGTAFSVERLGPEVRVILYEGGVTVLTGTDRGERTPVRVADTAKTVEQALRPGGALILQAAQAEAVLTAADTGPSLAWEGGQLVFVDEPLAAAVARINRYADRPLGIGDAAAGRVRISGVFNAGSTTAFVEGVTATFPIEARQRDGTTILVHATARGE</sequence>
<dbReference type="InterPro" id="IPR006860">
    <property type="entry name" value="FecR"/>
</dbReference>
<feature type="domain" description="FecR N-terminal" evidence="3">
    <location>
        <begin position="13"/>
        <end position="45"/>
    </location>
</feature>
<evidence type="ECO:0000313" key="5">
    <source>
        <dbReference type="Proteomes" id="UP001596152"/>
    </source>
</evidence>
<keyword evidence="1" id="KW-1133">Transmembrane helix</keyword>
<dbReference type="PANTHER" id="PTHR30273:SF2">
    <property type="entry name" value="PROTEIN FECR"/>
    <property type="match status" value="1"/>
</dbReference>
<comment type="caution">
    <text evidence="4">The sequence shown here is derived from an EMBL/GenBank/DDBJ whole genome shotgun (WGS) entry which is preliminary data.</text>
</comment>
<feature type="transmembrane region" description="Helical" evidence="1">
    <location>
        <begin position="88"/>
        <end position="108"/>
    </location>
</feature>
<dbReference type="RefSeq" id="WP_374036556.1">
    <property type="nucleotide sequence ID" value="NZ_CP169082.1"/>
</dbReference>
<reference evidence="5" key="1">
    <citation type="journal article" date="2019" name="Int. J. Syst. Evol. Microbiol.">
        <title>The Global Catalogue of Microorganisms (GCM) 10K type strain sequencing project: providing services to taxonomists for standard genome sequencing and annotation.</title>
        <authorList>
            <consortium name="The Broad Institute Genomics Platform"/>
            <consortium name="The Broad Institute Genome Sequencing Center for Infectious Disease"/>
            <person name="Wu L."/>
            <person name="Ma J."/>
        </authorList>
    </citation>
    <scope>NUCLEOTIDE SEQUENCE [LARGE SCALE GENOMIC DNA]</scope>
    <source>
        <strain evidence="5">JCM 12125</strain>
    </source>
</reference>
<dbReference type="Pfam" id="PF16220">
    <property type="entry name" value="DUF4880"/>
    <property type="match status" value="1"/>
</dbReference>
<evidence type="ECO:0000256" key="1">
    <source>
        <dbReference type="SAM" id="Phobius"/>
    </source>
</evidence>
<dbReference type="PIRSF" id="PIRSF018266">
    <property type="entry name" value="FecR"/>
    <property type="match status" value="1"/>
</dbReference>
<keyword evidence="1" id="KW-0812">Transmembrane</keyword>
<dbReference type="InterPro" id="IPR012373">
    <property type="entry name" value="Ferrdict_sens_TM"/>
</dbReference>
<keyword evidence="5" id="KW-1185">Reference proteome</keyword>
<dbReference type="Proteomes" id="UP001596152">
    <property type="component" value="Unassembled WGS sequence"/>
</dbReference>
<dbReference type="InterPro" id="IPR032623">
    <property type="entry name" value="FecR_N"/>
</dbReference>